<evidence type="ECO:0000313" key="2">
    <source>
        <dbReference type="Proteomes" id="UP001480595"/>
    </source>
</evidence>
<dbReference type="Proteomes" id="UP001480595">
    <property type="component" value="Unassembled WGS sequence"/>
</dbReference>
<evidence type="ECO:0000313" key="1">
    <source>
        <dbReference type="EMBL" id="KAK8038430.1"/>
    </source>
</evidence>
<dbReference type="RefSeq" id="XP_066708282.1">
    <property type="nucleotide sequence ID" value="XM_066866606.1"/>
</dbReference>
<reference evidence="1 2" key="1">
    <citation type="submission" date="2023-01" db="EMBL/GenBank/DDBJ databases">
        <title>Analysis of 21 Apiospora genomes using comparative genomics revels a genus with tremendous synthesis potential of carbohydrate active enzymes and secondary metabolites.</title>
        <authorList>
            <person name="Sorensen T."/>
        </authorList>
    </citation>
    <scope>NUCLEOTIDE SEQUENCE [LARGE SCALE GENOMIC DNA]</scope>
    <source>
        <strain evidence="1 2">CBS 135458</strain>
    </source>
</reference>
<name>A0ABR1SVT0_9PEZI</name>
<dbReference type="GeneID" id="92099669"/>
<sequence length="331" mass="36849">MASSTLVSFDFTELEDIDTALSRCAVGSRGLLIGSSYLAPLRRLAEQLGATRTALRNAEHLATGFEDLVVILLEPSDMEDEMFYEDIIANRGAPILHIDNTIVIDVRPFRSNKIRRSEGEETRRRNDQAAYRTVQEVLDLLHPKVMVICHCDKDGLTENMKYLGSSPEKAGTVSLQMLNDGQKVVRIPSVHPMYFARTEKGLSTQRFRKQLFDATFVIAANALAGRRVSGLGMDSLRIGAQHGAYYTPGPGDFATPKLIEQFRKMGLWTAEDELSEDRRLVFVKDKPRPRKNGILRNCHSRYLAHAVAGALQKRARARINESDSGSSDGGI</sequence>
<organism evidence="1 2">
    <name type="scientific">Apiospora phragmitis</name>
    <dbReference type="NCBI Taxonomy" id="2905665"/>
    <lineage>
        <taxon>Eukaryota</taxon>
        <taxon>Fungi</taxon>
        <taxon>Dikarya</taxon>
        <taxon>Ascomycota</taxon>
        <taxon>Pezizomycotina</taxon>
        <taxon>Sordariomycetes</taxon>
        <taxon>Xylariomycetidae</taxon>
        <taxon>Amphisphaeriales</taxon>
        <taxon>Apiosporaceae</taxon>
        <taxon>Apiospora</taxon>
    </lineage>
</organism>
<proteinExistence type="predicted"/>
<keyword evidence="2" id="KW-1185">Reference proteome</keyword>
<dbReference type="EMBL" id="JAQQWL010000016">
    <property type="protein sequence ID" value="KAK8038430.1"/>
    <property type="molecule type" value="Genomic_DNA"/>
</dbReference>
<comment type="caution">
    <text evidence="1">The sequence shown here is derived from an EMBL/GenBank/DDBJ whole genome shotgun (WGS) entry which is preliminary data.</text>
</comment>
<protein>
    <submittedName>
        <fullName evidence="1">Uncharacterized protein</fullName>
    </submittedName>
</protein>
<accession>A0ABR1SVT0</accession>
<gene>
    <name evidence="1" type="ORF">PG994_015197</name>
</gene>